<dbReference type="InterPro" id="IPR045055">
    <property type="entry name" value="DNA2/NAM7-like"/>
</dbReference>
<dbReference type="InterPro" id="IPR047187">
    <property type="entry name" value="SF1_C_Upf1"/>
</dbReference>
<dbReference type="PANTHER" id="PTHR10887">
    <property type="entry name" value="DNA2/NAM7 HELICASE FAMILY"/>
    <property type="match status" value="1"/>
</dbReference>
<organism evidence="2 3">
    <name type="scientific">Parachaetomium inaequale</name>
    <dbReference type="NCBI Taxonomy" id="2588326"/>
    <lineage>
        <taxon>Eukaryota</taxon>
        <taxon>Fungi</taxon>
        <taxon>Dikarya</taxon>
        <taxon>Ascomycota</taxon>
        <taxon>Pezizomycotina</taxon>
        <taxon>Sordariomycetes</taxon>
        <taxon>Sordariomycetidae</taxon>
        <taxon>Sordariales</taxon>
        <taxon>Chaetomiaceae</taxon>
        <taxon>Parachaetomium</taxon>
    </lineage>
</organism>
<dbReference type="GO" id="GO:0016604">
    <property type="term" value="C:nuclear body"/>
    <property type="evidence" value="ECO:0007669"/>
    <property type="project" value="TreeGrafter"/>
</dbReference>
<dbReference type="GO" id="GO:0001147">
    <property type="term" value="F:transcription termination site sequence-specific DNA binding"/>
    <property type="evidence" value="ECO:0007669"/>
    <property type="project" value="TreeGrafter"/>
</dbReference>
<keyword evidence="3" id="KW-1185">Reference proteome</keyword>
<evidence type="ECO:0000259" key="1">
    <source>
        <dbReference type="Pfam" id="PF13087"/>
    </source>
</evidence>
<dbReference type="AlphaFoldDB" id="A0AAN6P3S3"/>
<dbReference type="SUPFAM" id="SSF52540">
    <property type="entry name" value="P-loop containing nucleoside triphosphate hydrolases"/>
    <property type="match status" value="1"/>
</dbReference>
<sequence length="1026" mass="113830">MPSSAGDTSTYVAKPKECALSFRRDGEFRILGGKKMGYPDNHRATFLFTNPSKTNLPHVAIRISFPTVEVPYASFSTIHGAPELARVITIKLMVGTWTSSAEVLLPEKVAELPPRANAKKDDLVLLRFKLKDGERARAENFGIPAACEHPEDQAILDGDALIDGAISLRDLCRQSEFFVLVPGYTGKVASFNNQLREYFPREIQPVFPYANGGWDPSRYAAEIPTFAKTMPYDANIKFDSRQDCAVSIAHGVAQDTFYLIQDVHDIRRHRVECAFLRTVPDSDDVTAQEFLVLVWHHLDNNNYGDSLSRLLHGDAQLGFAFSPPPADKERDVKYWPARQIPLDDWKHTGCDLAMTIRRPYRKTDPGRNISNQAITAFDTYTEDTNEKIAEARVAGVKVLWEDPALIPDIKKAAEVYDKAVLNLYKADLFTGSGFDTLAHPLEPLRELQEGEDDDVDAITQAKNAMAATQNRRSLPQVDIFDTDASEKDRGQLQDLIAEGLGAATYKRFCKYMMINRLGVIPVVGFAGSGKTHLSCYAALLFMTARSIGPLYCAAPTHVATTDFAERLFKLGTEVFMKLGWPVPLVVRGYIIRKDLDAFEAVAKNMPLRDVGEDPYSTTTWSMHLSPCEWLLKVVGVGGYDLTESDPAAMHTIRTKFRTEDKYRSLHRFLQGEFGFRQKPSKDEDEPWRVAEELLEDIIMAAEAVCTTPYLSSQGIYARFNQARAKGIVLEDAGAMHEADALLVMHHGCRPVILAGDRKHLTPMVISHGQNREGRCVNMFSTQSKVSVLEKLERSGWLCFVLSTQYRMAFGSFDLAGSIIYPGVKDFKYAESTALANHPMATKIETWAVSTFRATPSPAGKVLPLFIHCGNSRCLVDEAAGSRYNDRQNGLVVNLVQGLLELGVESSDIAVITPYRSNLARLEQALKHKDVAVNTTDSFPGGQASVIIFALVVDQTSGPLFVQDTHRLCVGITSHVDALFVVGDINTVGNLRAKGANALSGRNTVFYGLLRYFVDNQRVVYGTPLAQ</sequence>
<proteinExistence type="predicted"/>
<keyword evidence="2" id="KW-0378">Hydrolase</keyword>
<dbReference type="PANTHER" id="PTHR10887:SF495">
    <property type="entry name" value="HELICASE SENATAXIN ISOFORM X1-RELATED"/>
    <property type="match status" value="1"/>
</dbReference>
<protein>
    <submittedName>
        <fullName evidence="2">P-loop containing nucleoside triphosphate hydrolase protein</fullName>
    </submittedName>
</protein>
<gene>
    <name evidence="2" type="ORF">C8A01DRAFT_51613</name>
</gene>
<dbReference type="Gene3D" id="3.40.50.300">
    <property type="entry name" value="P-loop containing nucleotide triphosphate hydrolases"/>
    <property type="match status" value="2"/>
</dbReference>
<reference evidence="3" key="1">
    <citation type="journal article" date="2023" name="Mol. Phylogenet. Evol.">
        <title>Genome-scale phylogeny and comparative genomics of the fungal order Sordariales.</title>
        <authorList>
            <person name="Hensen N."/>
            <person name="Bonometti L."/>
            <person name="Westerberg I."/>
            <person name="Brannstrom I.O."/>
            <person name="Guillou S."/>
            <person name="Cros-Aarteil S."/>
            <person name="Calhoun S."/>
            <person name="Haridas S."/>
            <person name="Kuo A."/>
            <person name="Mondo S."/>
            <person name="Pangilinan J."/>
            <person name="Riley R."/>
            <person name="LaButti K."/>
            <person name="Andreopoulos B."/>
            <person name="Lipzen A."/>
            <person name="Chen C."/>
            <person name="Yan M."/>
            <person name="Daum C."/>
            <person name="Ng V."/>
            <person name="Clum A."/>
            <person name="Steindorff A."/>
            <person name="Ohm R.A."/>
            <person name="Martin F."/>
            <person name="Silar P."/>
            <person name="Natvig D.O."/>
            <person name="Lalanne C."/>
            <person name="Gautier V."/>
            <person name="Ament-Velasquez S.L."/>
            <person name="Kruys A."/>
            <person name="Hutchinson M.I."/>
            <person name="Powell A.J."/>
            <person name="Barry K."/>
            <person name="Miller A.N."/>
            <person name="Grigoriev I.V."/>
            <person name="Debuchy R."/>
            <person name="Gladieux P."/>
            <person name="Hiltunen Thoren M."/>
            <person name="Johannesson H."/>
        </authorList>
    </citation>
    <scope>NUCLEOTIDE SEQUENCE [LARGE SCALE GENOMIC DNA]</scope>
    <source>
        <strain evidence="3">CBS 284.82</strain>
    </source>
</reference>
<evidence type="ECO:0000313" key="2">
    <source>
        <dbReference type="EMBL" id="KAK4031219.1"/>
    </source>
</evidence>
<dbReference type="Proteomes" id="UP001303115">
    <property type="component" value="Unassembled WGS sequence"/>
</dbReference>
<dbReference type="GO" id="GO:0006369">
    <property type="term" value="P:termination of RNA polymerase II transcription"/>
    <property type="evidence" value="ECO:0007669"/>
    <property type="project" value="TreeGrafter"/>
</dbReference>
<dbReference type="CDD" id="cd18808">
    <property type="entry name" value="SF1_C_Upf1"/>
    <property type="match status" value="1"/>
</dbReference>
<dbReference type="EMBL" id="MU854965">
    <property type="protein sequence ID" value="KAK4031219.1"/>
    <property type="molecule type" value="Genomic_DNA"/>
</dbReference>
<accession>A0AAN6P3S3</accession>
<comment type="caution">
    <text evidence="2">The sequence shown here is derived from an EMBL/GenBank/DDBJ whole genome shotgun (WGS) entry which is preliminary data.</text>
</comment>
<dbReference type="Pfam" id="PF13087">
    <property type="entry name" value="AAA_12"/>
    <property type="match status" value="1"/>
</dbReference>
<dbReference type="InterPro" id="IPR041679">
    <property type="entry name" value="DNA2/NAM7-like_C"/>
</dbReference>
<evidence type="ECO:0000313" key="3">
    <source>
        <dbReference type="Proteomes" id="UP001303115"/>
    </source>
</evidence>
<dbReference type="GO" id="GO:0016787">
    <property type="term" value="F:hydrolase activity"/>
    <property type="evidence" value="ECO:0007669"/>
    <property type="project" value="UniProtKB-KW"/>
</dbReference>
<dbReference type="InterPro" id="IPR027417">
    <property type="entry name" value="P-loop_NTPase"/>
</dbReference>
<feature type="domain" description="DNA2/NAM7 helicase-like C-terminal" evidence="1">
    <location>
        <begin position="785"/>
        <end position="984"/>
    </location>
</feature>
<name>A0AAN6P3S3_9PEZI</name>